<evidence type="ECO:0000256" key="9">
    <source>
        <dbReference type="PIRSR" id="PIRSR602401-1"/>
    </source>
</evidence>
<keyword evidence="6" id="KW-0560">Oxidoreductase</keyword>
<evidence type="ECO:0000256" key="2">
    <source>
        <dbReference type="ARBA" id="ARBA00005179"/>
    </source>
</evidence>
<dbReference type="InterPro" id="IPR050364">
    <property type="entry name" value="Cytochrome_P450_fung"/>
</dbReference>
<accession>A0A8H7GZU3</accession>
<evidence type="ECO:0000256" key="5">
    <source>
        <dbReference type="ARBA" id="ARBA00022723"/>
    </source>
</evidence>
<comment type="cofactor">
    <cofactor evidence="1 9">
        <name>heme</name>
        <dbReference type="ChEBI" id="CHEBI:30413"/>
    </cofactor>
</comment>
<dbReference type="Gene3D" id="1.10.630.10">
    <property type="entry name" value="Cytochrome P450"/>
    <property type="match status" value="1"/>
</dbReference>
<keyword evidence="7 9" id="KW-0408">Iron</keyword>
<evidence type="ECO:0000256" key="1">
    <source>
        <dbReference type="ARBA" id="ARBA00001971"/>
    </source>
</evidence>
<evidence type="ECO:0000313" key="12">
    <source>
        <dbReference type="Proteomes" id="UP000650582"/>
    </source>
</evidence>
<evidence type="ECO:0000256" key="6">
    <source>
        <dbReference type="ARBA" id="ARBA00023002"/>
    </source>
</evidence>
<keyword evidence="10" id="KW-0472">Membrane</keyword>
<dbReference type="Pfam" id="PF00067">
    <property type="entry name" value="p450"/>
    <property type="match status" value="1"/>
</dbReference>
<keyword evidence="10" id="KW-0812">Transmembrane</keyword>
<dbReference type="Proteomes" id="UP000650582">
    <property type="component" value="Unassembled WGS sequence"/>
</dbReference>
<evidence type="ECO:0000256" key="10">
    <source>
        <dbReference type="SAM" id="Phobius"/>
    </source>
</evidence>
<gene>
    <name evidence="11" type="ORF">RHS04_09133</name>
</gene>
<proteinExistence type="inferred from homology"/>
<dbReference type="PANTHER" id="PTHR46300">
    <property type="entry name" value="P450, PUTATIVE (EUROFUNG)-RELATED-RELATED"/>
    <property type="match status" value="1"/>
</dbReference>
<name>A0A8H7GZU3_9AGAM</name>
<comment type="caution">
    <text evidence="11">The sequence shown here is derived from an EMBL/GenBank/DDBJ whole genome shotgun (WGS) entry which is preliminary data.</text>
</comment>
<dbReference type="InterPro" id="IPR002401">
    <property type="entry name" value="Cyt_P450_E_grp-I"/>
</dbReference>
<dbReference type="GO" id="GO:0020037">
    <property type="term" value="F:heme binding"/>
    <property type="evidence" value="ECO:0007669"/>
    <property type="project" value="InterPro"/>
</dbReference>
<dbReference type="GO" id="GO:0004497">
    <property type="term" value="F:monooxygenase activity"/>
    <property type="evidence" value="ECO:0007669"/>
    <property type="project" value="UniProtKB-KW"/>
</dbReference>
<dbReference type="AlphaFoldDB" id="A0A8H7GZU3"/>
<sequence>MIDYVRTLYVLSITLGLALAWLYGLQIFGRKVRHPPSPMSLPFFGNLFSIPPGLDHLAYLKLGQQLKTDIFYMNMMGQPVVVLNKAQAATDLLEKRSAMYSDRIGSAMVDHPALLDWANFAGMLPYSDLWRRQRRRINNWLNPRAVRQFDNLQEDVVKQLLGRLLKVSQNPEPFEEIKKQFFLWVVFQHRIVPYIKPVPVLSAMGSATFRLAYGYHLKDDKDPFFLNAVQASHRIFNATMPNNFLVNVFPALAYIPDWLPGAGWKRTAKEWREHKNHAVTAPYEWTKQEVASGNFEPSVLSALLQDYDTDQDLSGMERDEELKELAYILFVGGTDTSSTALVNFVAAMVVNPDVQAKAQAEIDSILGYASRLPTMADEVQMPYVRVLIQEVLRWHPVTPTGGTPHACYQDDVYQGYDIQKGTMIVANTWAMSRDENVYKDPEAFNPERFLNQETPYAPAFGWGRRCDALVIKISKCPGMHFAEISLFVTIASLLATFHFSRKKDRRGNEIIPIIQGAVNSLTVPIKPFDFELQPRSEKHRQLILANIQAD</sequence>
<dbReference type="InterPro" id="IPR036396">
    <property type="entry name" value="Cyt_P450_sf"/>
</dbReference>
<organism evidence="11 12">
    <name type="scientific">Rhizoctonia solani</name>
    <dbReference type="NCBI Taxonomy" id="456999"/>
    <lineage>
        <taxon>Eukaryota</taxon>
        <taxon>Fungi</taxon>
        <taxon>Dikarya</taxon>
        <taxon>Basidiomycota</taxon>
        <taxon>Agaricomycotina</taxon>
        <taxon>Agaricomycetes</taxon>
        <taxon>Cantharellales</taxon>
        <taxon>Ceratobasidiaceae</taxon>
        <taxon>Rhizoctonia</taxon>
    </lineage>
</organism>
<dbReference type="GO" id="GO:0016705">
    <property type="term" value="F:oxidoreductase activity, acting on paired donors, with incorporation or reduction of molecular oxygen"/>
    <property type="evidence" value="ECO:0007669"/>
    <property type="project" value="InterPro"/>
</dbReference>
<dbReference type="SUPFAM" id="SSF48264">
    <property type="entry name" value="Cytochrome P450"/>
    <property type="match status" value="1"/>
</dbReference>
<keyword evidence="5 9" id="KW-0479">Metal-binding</keyword>
<evidence type="ECO:0000313" key="11">
    <source>
        <dbReference type="EMBL" id="KAF8668099.1"/>
    </source>
</evidence>
<dbReference type="GO" id="GO:0005506">
    <property type="term" value="F:iron ion binding"/>
    <property type="evidence" value="ECO:0007669"/>
    <property type="project" value="InterPro"/>
</dbReference>
<dbReference type="CDD" id="cd11065">
    <property type="entry name" value="CYP64-like"/>
    <property type="match status" value="1"/>
</dbReference>
<comment type="pathway">
    <text evidence="2">Secondary metabolite biosynthesis.</text>
</comment>
<dbReference type="InterPro" id="IPR001128">
    <property type="entry name" value="Cyt_P450"/>
</dbReference>
<keyword evidence="10" id="KW-1133">Transmembrane helix</keyword>
<feature type="binding site" description="axial binding residue" evidence="9">
    <location>
        <position position="476"/>
    </location>
    <ligand>
        <name>heme</name>
        <dbReference type="ChEBI" id="CHEBI:30413"/>
    </ligand>
    <ligandPart>
        <name>Fe</name>
        <dbReference type="ChEBI" id="CHEBI:18248"/>
    </ligandPart>
</feature>
<keyword evidence="8" id="KW-0503">Monooxygenase</keyword>
<evidence type="ECO:0000256" key="4">
    <source>
        <dbReference type="ARBA" id="ARBA00022617"/>
    </source>
</evidence>
<dbReference type="PANTHER" id="PTHR46300:SF7">
    <property type="entry name" value="P450, PUTATIVE (EUROFUNG)-RELATED"/>
    <property type="match status" value="1"/>
</dbReference>
<keyword evidence="4 9" id="KW-0349">Heme</keyword>
<reference evidence="11" key="1">
    <citation type="submission" date="2020-09" db="EMBL/GenBank/DDBJ databases">
        <title>Comparative genome analyses of four rice-infecting Rhizoctonia solani isolates reveal extensive enrichment of homogalacturonan modification genes.</title>
        <authorList>
            <person name="Lee D.-Y."/>
            <person name="Jeon J."/>
            <person name="Kim K.-T."/>
            <person name="Cheong K."/>
            <person name="Song H."/>
            <person name="Choi G."/>
            <person name="Ko J."/>
            <person name="Opiyo S.O."/>
            <person name="Zuo S."/>
            <person name="Madhav S."/>
            <person name="Lee Y.-H."/>
            <person name="Wang G.-L."/>
        </authorList>
    </citation>
    <scope>NUCLEOTIDE SEQUENCE</scope>
    <source>
        <strain evidence="11">AG1-IA YN-7</strain>
    </source>
</reference>
<comment type="similarity">
    <text evidence="3">Belongs to the cytochrome P450 family.</text>
</comment>
<feature type="transmembrane region" description="Helical" evidence="10">
    <location>
        <begin position="7"/>
        <end position="29"/>
    </location>
</feature>
<evidence type="ECO:0000256" key="3">
    <source>
        <dbReference type="ARBA" id="ARBA00010617"/>
    </source>
</evidence>
<dbReference type="EMBL" id="JACYCC010000347">
    <property type="protein sequence ID" value="KAF8668099.1"/>
    <property type="molecule type" value="Genomic_DNA"/>
</dbReference>
<evidence type="ECO:0000256" key="8">
    <source>
        <dbReference type="ARBA" id="ARBA00023033"/>
    </source>
</evidence>
<dbReference type="PRINTS" id="PR00463">
    <property type="entry name" value="EP450I"/>
</dbReference>
<protein>
    <submittedName>
        <fullName evidence="11">Cytochrome P450</fullName>
    </submittedName>
</protein>
<evidence type="ECO:0000256" key="7">
    <source>
        <dbReference type="ARBA" id="ARBA00023004"/>
    </source>
</evidence>